<dbReference type="EMBL" id="JAPFFF010000005">
    <property type="protein sequence ID" value="KAK8889480.1"/>
    <property type="molecule type" value="Genomic_DNA"/>
</dbReference>
<organism evidence="3 4">
    <name type="scientific">Tritrichomonas musculus</name>
    <dbReference type="NCBI Taxonomy" id="1915356"/>
    <lineage>
        <taxon>Eukaryota</taxon>
        <taxon>Metamonada</taxon>
        <taxon>Parabasalia</taxon>
        <taxon>Tritrichomonadida</taxon>
        <taxon>Tritrichomonadidae</taxon>
        <taxon>Tritrichomonas</taxon>
    </lineage>
</organism>
<dbReference type="InterPro" id="IPR035979">
    <property type="entry name" value="RBD_domain_sf"/>
</dbReference>
<proteinExistence type="predicted"/>
<feature type="compositionally biased region" description="Acidic residues" evidence="1">
    <location>
        <begin position="345"/>
        <end position="354"/>
    </location>
</feature>
<evidence type="ECO:0000313" key="3">
    <source>
        <dbReference type="EMBL" id="KAK8889480.1"/>
    </source>
</evidence>
<keyword evidence="4" id="KW-1185">Reference proteome</keyword>
<evidence type="ECO:0000256" key="1">
    <source>
        <dbReference type="SAM" id="MobiDB-lite"/>
    </source>
</evidence>
<dbReference type="CDD" id="cd00590">
    <property type="entry name" value="RRM_SF"/>
    <property type="match status" value="1"/>
</dbReference>
<feature type="compositionally biased region" description="Basic and acidic residues" evidence="1">
    <location>
        <begin position="226"/>
        <end position="239"/>
    </location>
</feature>
<dbReference type="SUPFAM" id="SSF49785">
    <property type="entry name" value="Galactose-binding domain-like"/>
    <property type="match status" value="1"/>
</dbReference>
<feature type="region of interest" description="Disordered" evidence="1">
    <location>
        <begin position="226"/>
        <end position="356"/>
    </location>
</feature>
<evidence type="ECO:0000259" key="2">
    <source>
        <dbReference type="Pfam" id="PF07707"/>
    </source>
</evidence>
<dbReference type="InterPro" id="IPR008979">
    <property type="entry name" value="Galactose-bd-like_sf"/>
</dbReference>
<feature type="region of interest" description="Disordered" evidence="1">
    <location>
        <begin position="541"/>
        <end position="563"/>
    </location>
</feature>
<accession>A0ABR2KEE1</accession>
<evidence type="ECO:0000313" key="4">
    <source>
        <dbReference type="Proteomes" id="UP001470230"/>
    </source>
</evidence>
<name>A0ABR2KEE1_9EUKA</name>
<dbReference type="Gene3D" id="2.60.120.260">
    <property type="entry name" value="Galactose-binding domain-like"/>
    <property type="match status" value="1"/>
</dbReference>
<sequence>MDQSFRKDRLMLGSFNPGLTREEISKIVEPFGPIQSIKTYRRVVNNMMYNLSLVIIHFGSRAGYDKALHSDPSQLGLSFIEIDPFFMRPHVAFIFGLPRPENLAVYTKIFSPLGAKDIRMIEKSTCKNDYILVSTFDNKSIFRNFIKVVDNSYMSGNLIRVFPFNITKASPTYFTSMHNLKSSINNPQIFDFKLLYYDKEYKCWSGSAIANCDAISNAYNKFLIDKGENPNQEEPKTSNDELNNQNKIKKPSDKKQNENIDKNEETTNENEKEATNSNSDNEEESGNDQKNSDSSDQEEDEDNNNNSDSEKDEDSINTKKNNKSEQIYESNEESDMKSKKKSSYDDSDNNDDMTEFVVPQIPGPFEIIVDYINGKAIQLSDTNAPFIMIMSAELGMTELNQESTRFVYECSDLESNAVMLGQLYELNGNITPLLSIIANKFEEICDNLTVRRFPSELLEMIISSPFFSIRNEDKLFEYIQEFKKTDIKKYQYLLKQVRIERLSSKELLKIVSDPTIDLNTIREGLLLLLKVPRKEVKIITTSPDGSNLQEPASSTSQSNNSIRYPTAPKNLQTLYGNPFSFGDIFRSECFKKEGDNLFNGIFAALRNLANGQNPATAGLVNLIASSEAHEHVEVLLDHDPQTWFGTQDTENSFIRIDFKTRKVSLVGYSLKTHSHEGNGHITGWSLSGSNDNDDWTLIDSMPMTDQFDSLGAERYYQLNSEAPYYRYFELKQTRQNTMGYHNLRLSGIEFFGSVQQ</sequence>
<comment type="caution">
    <text evidence="3">The sequence shown here is derived from an EMBL/GenBank/DDBJ whole genome shotgun (WGS) entry which is preliminary data.</text>
</comment>
<dbReference type="Pfam" id="PF07707">
    <property type="entry name" value="BACK"/>
    <property type="match status" value="1"/>
</dbReference>
<gene>
    <name evidence="3" type="ORF">M9Y10_034227</name>
</gene>
<protein>
    <recommendedName>
        <fullName evidence="2">BACK domain-containing protein</fullName>
    </recommendedName>
</protein>
<feature type="domain" description="BACK" evidence="2">
    <location>
        <begin position="434"/>
        <end position="511"/>
    </location>
</feature>
<dbReference type="InterPro" id="IPR011705">
    <property type="entry name" value="BACK"/>
</dbReference>
<feature type="compositionally biased region" description="Basic and acidic residues" evidence="1">
    <location>
        <begin position="250"/>
        <end position="274"/>
    </location>
</feature>
<reference evidence="3 4" key="1">
    <citation type="submission" date="2024-04" db="EMBL/GenBank/DDBJ databases">
        <title>Tritrichomonas musculus Genome.</title>
        <authorList>
            <person name="Alves-Ferreira E."/>
            <person name="Grigg M."/>
            <person name="Lorenzi H."/>
            <person name="Galac M."/>
        </authorList>
    </citation>
    <scope>NUCLEOTIDE SEQUENCE [LARGE SCALE GENOMIC DNA]</scope>
    <source>
        <strain evidence="3 4">EAF2021</strain>
    </source>
</reference>
<dbReference type="SUPFAM" id="SSF54928">
    <property type="entry name" value="RNA-binding domain, RBD"/>
    <property type="match status" value="1"/>
</dbReference>
<dbReference type="Proteomes" id="UP001470230">
    <property type="component" value="Unassembled WGS sequence"/>
</dbReference>